<sequence>MTINFMSNIHHAIFQPIRSWAEHSNGNWNILVGSGFVLLVVGAILTYVFHRKMGPSDERTMGISLRTAYIMLCVFILCDIIFPKEYMWQIFLLFKYSFVFFAAAIYLAIRYKKEFF</sequence>
<keyword evidence="1" id="KW-0812">Transmembrane</keyword>
<proteinExistence type="predicted"/>
<dbReference type="Proteomes" id="UP000037558">
    <property type="component" value="Unassembled WGS sequence"/>
</dbReference>
<protein>
    <recommendedName>
        <fullName evidence="4">DUF2178 domain-containing protein</fullName>
    </recommendedName>
</protein>
<evidence type="ECO:0008006" key="4">
    <source>
        <dbReference type="Google" id="ProtNLM"/>
    </source>
</evidence>
<gene>
    <name evidence="2" type="ORF">AMD01_13675</name>
</gene>
<dbReference type="AlphaFoldDB" id="A0A0M0KZT9"/>
<reference evidence="3" key="1">
    <citation type="submission" date="2015-08" db="EMBL/GenBank/DDBJ databases">
        <title>Fjat-14210 dsm16467.</title>
        <authorList>
            <person name="Liu B."/>
            <person name="Wang J."/>
            <person name="Zhu Y."/>
            <person name="Liu G."/>
            <person name="Chen Q."/>
            <person name="Chen Z."/>
            <person name="Lan J."/>
            <person name="Che J."/>
            <person name="Ge C."/>
            <person name="Shi H."/>
            <person name="Pan Z."/>
            <person name="Liu X."/>
        </authorList>
    </citation>
    <scope>NUCLEOTIDE SEQUENCE [LARGE SCALE GENOMIC DNA]</scope>
    <source>
        <strain evidence="3">DSM 16467</strain>
    </source>
</reference>
<feature type="transmembrane region" description="Helical" evidence="1">
    <location>
        <begin position="28"/>
        <end position="49"/>
    </location>
</feature>
<accession>A0A0M0KZT9</accession>
<dbReference type="PATRIC" id="fig|284581.3.peg.4868"/>
<comment type="caution">
    <text evidence="2">The sequence shown here is derived from an EMBL/GenBank/DDBJ whole genome shotgun (WGS) entry which is preliminary data.</text>
</comment>
<evidence type="ECO:0000256" key="1">
    <source>
        <dbReference type="SAM" id="Phobius"/>
    </source>
</evidence>
<feature type="transmembrane region" description="Helical" evidence="1">
    <location>
        <begin position="61"/>
        <end position="82"/>
    </location>
</feature>
<keyword evidence="3" id="KW-1185">Reference proteome</keyword>
<evidence type="ECO:0000313" key="2">
    <source>
        <dbReference type="EMBL" id="KOO44324.1"/>
    </source>
</evidence>
<evidence type="ECO:0000313" key="3">
    <source>
        <dbReference type="Proteomes" id="UP000037558"/>
    </source>
</evidence>
<feature type="transmembrane region" description="Helical" evidence="1">
    <location>
        <begin position="88"/>
        <end position="109"/>
    </location>
</feature>
<dbReference type="OrthoDB" id="2314354at2"/>
<name>A0A0M0KZT9_9BACI</name>
<dbReference type="EMBL" id="LILC01000016">
    <property type="protein sequence ID" value="KOO44324.1"/>
    <property type="molecule type" value="Genomic_DNA"/>
</dbReference>
<organism evidence="2 3">
    <name type="scientific">Priestia koreensis</name>
    <dbReference type="NCBI Taxonomy" id="284581"/>
    <lineage>
        <taxon>Bacteria</taxon>
        <taxon>Bacillati</taxon>
        <taxon>Bacillota</taxon>
        <taxon>Bacilli</taxon>
        <taxon>Bacillales</taxon>
        <taxon>Bacillaceae</taxon>
        <taxon>Priestia</taxon>
    </lineage>
</organism>
<keyword evidence="1" id="KW-0472">Membrane</keyword>
<dbReference type="RefSeq" id="WP_053401982.1">
    <property type="nucleotide sequence ID" value="NZ_JAUKEN010000001.1"/>
</dbReference>
<keyword evidence="1" id="KW-1133">Transmembrane helix</keyword>